<evidence type="ECO:0000259" key="2">
    <source>
        <dbReference type="SMART" id="SM00093"/>
    </source>
</evidence>
<dbReference type="PANTHER" id="PTHR11461:SF211">
    <property type="entry name" value="GH10112P-RELATED"/>
    <property type="match status" value="1"/>
</dbReference>
<sequence length="375" mass="44052">MIFIIFFLLNFSDANNQFGLKLFQSLISEKKENTFISPFSIFEALLITYNGAEGKTAEAFKKSLFLKDFSLDSINKINKNLLKNLKKEKAIILKIANGLFLRKEIKVKKDFLSINKNYYESEIKRLDFNDRKAVAIINNWVKEKTQGKIEKIIDKIKPLVVLYIINGIYFQGLWQKKFENTFEDNFILEDKSKKKTIFMRKEGEFLYYEDENLQAIYLPYKNEKFGFYIFLPKEDYPLTKFISDLSYADLKRYLSAFSKKEGEIIIPKFKLEYEKVLNEILKNLNLSIAFEPREADFSKIANRKPQNLYISEVKHKSYLEVTEEGTEAAAATSVEISLTAVRERFKMFVNRPFLFLIAEKENNLFLFLGALFQPN</sequence>
<organism evidence="3">
    <name type="scientific">candidate division WOR-3 bacterium</name>
    <dbReference type="NCBI Taxonomy" id="2052148"/>
    <lineage>
        <taxon>Bacteria</taxon>
        <taxon>Bacteria division WOR-3</taxon>
    </lineage>
</organism>
<proteinExistence type="inferred from homology"/>
<dbReference type="CDD" id="cd19588">
    <property type="entry name" value="serpin_miropin-like"/>
    <property type="match status" value="1"/>
</dbReference>
<accession>A0A7V4E3Y7</accession>
<dbReference type="InterPro" id="IPR042185">
    <property type="entry name" value="Serpin_sf_2"/>
</dbReference>
<dbReference type="Gene3D" id="3.30.497.10">
    <property type="entry name" value="Antithrombin, subunit I, domain 2"/>
    <property type="match status" value="1"/>
</dbReference>
<evidence type="ECO:0000313" key="3">
    <source>
        <dbReference type="EMBL" id="HGK63645.1"/>
    </source>
</evidence>
<dbReference type="AlphaFoldDB" id="A0A7V4E3Y7"/>
<dbReference type="EMBL" id="DTDR01000090">
    <property type="protein sequence ID" value="HGK63645.1"/>
    <property type="molecule type" value="Genomic_DNA"/>
</dbReference>
<dbReference type="GO" id="GO:0005615">
    <property type="term" value="C:extracellular space"/>
    <property type="evidence" value="ECO:0007669"/>
    <property type="project" value="InterPro"/>
</dbReference>
<comment type="similarity">
    <text evidence="1">Belongs to the serpin family.</text>
</comment>
<dbReference type="SUPFAM" id="SSF56574">
    <property type="entry name" value="Serpins"/>
    <property type="match status" value="1"/>
</dbReference>
<dbReference type="InterPro" id="IPR042178">
    <property type="entry name" value="Serpin_sf_1"/>
</dbReference>
<dbReference type="Gene3D" id="2.30.39.10">
    <property type="entry name" value="Alpha-1-antitrypsin, domain 1"/>
    <property type="match status" value="1"/>
</dbReference>
<dbReference type="Pfam" id="PF00079">
    <property type="entry name" value="Serpin"/>
    <property type="match status" value="1"/>
</dbReference>
<evidence type="ECO:0000256" key="1">
    <source>
        <dbReference type="RuleBase" id="RU000411"/>
    </source>
</evidence>
<comment type="caution">
    <text evidence="3">The sequence shown here is derived from an EMBL/GenBank/DDBJ whole genome shotgun (WGS) entry which is preliminary data.</text>
</comment>
<gene>
    <name evidence="3" type="ORF">ENU74_03530</name>
</gene>
<dbReference type="InterPro" id="IPR000215">
    <property type="entry name" value="Serpin_fam"/>
</dbReference>
<reference evidence="3" key="1">
    <citation type="journal article" date="2020" name="mSystems">
        <title>Genome- and Community-Level Interaction Insights into Carbon Utilization and Element Cycling Functions of Hydrothermarchaeota in Hydrothermal Sediment.</title>
        <authorList>
            <person name="Zhou Z."/>
            <person name="Liu Y."/>
            <person name="Xu W."/>
            <person name="Pan J."/>
            <person name="Luo Z.H."/>
            <person name="Li M."/>
        </authorList>
    </citation>
    <scope>NUCLEOTIDE SEQUENCE [LARGE SCALE GENOMIC DNA]</scope>
    <source>
        <strain evidence="3">SpSt-697</strain>
    </source>
</reference>
<dbReference type="GO" id="GO:0004867">
    <property type="term" value="F:serine-type endopeptidase inhibitor activity"/>
    <property type="evidence" value="ECO:0007669"/>
    <property type="project" value="InterPro"/>
</dbReference>
<dbReference type="PANTHER" id="PTHR11461">
    <property type="entry name" value="SERINE PROTEASE INHIBITOR, SERPIN"/>
    <property type="match status" value="1"/>
</dbReference>
<feature type="domain" description="Serpin" evidence="2">
    <location>
        <begin position="20"/>
        <end position="374"/>
    </location>
</feature>
<dbReference type="InterPro" id="IPR023796">
    <property type="entry name" value="Serpin_dom"/>
</dbReference>
<name>A0A7V4E3Y7_UNCW3</name>
<dbReference type="SMART" id="SM00093">
    <property type="entry name" value="SERPIN"/>
    <property type="match status" value="1"/>
</dbReference>
<protein>
    <submittedName>
        <fullName evidence="3">Serpin family protein</fullName>
    </submittedName>
</protein>
<dbReference type="InterPro" id="IPR036186">
    <property type="entry name" value="Serpin_sf"/>
</dbReference>